<dbReference type="Proteomes" id="UP000218811">
    <property type="component" value="Unassembled WGS sequence"/>
</dbReference>
<keyword evidence="10" id="KW-1185">Reference proteome</keyword>
<comment type="similarity">
    <text evidence="2">Belongs to the VPS54 family.</text>
</comment>
<keyword evidence="3" id="KW-0813">Transport</keyword>
<evidence type="ECO:0000256" key="5">
    <source>
        <dbReference type="ARBA" id="ARBA00023034"/>
    </source>
</evidence>
<dbReference type="OMA" id="QKQAVML"/>
<dbReference type="GO" id="GO:0019905">
    <property type="term" value="F:syntaxin binding"/>
    <property type="evidence" value="ECO:0007669"/>
    <property type="project" value="TreeGrafter"/>
</dbReference>
<keyword evidence="4" id="KW-0653">Protein transport</keyword>
<evidence type="ECO:0000313" key="10">
    <source>
        <dbReference type="Proteomes" id="UP000218811"/>
    </source>
</evidence>
<feature type="compositionally biased region" description="Polar residues" evidence="7">
    <location>
        <begin position="1"/>
        <end position="10"/>
    </location>
</feature>
<evidence type="ECO:0000256" key="2">
    <source>
        <dbReference type="ARBA" id="ARBA00009150"/>
    </source>
</evidence>
<feature type="region of interest" description="Disordered" evidence="7">
    <location>
        <begin position="349"/>
        <end position="398"/>
    </location>
</feature>
<evidence type="ECO:0000313" key="9">
    <source>
        <dbReference type="EMBL" id="PCH37766.1"/>
    </source>
</evidence>
<feature type="domain" description="Vacuolar protein sorting-associated protein 54 C-terminal" evidence="8">
    <location>
        <begin position="762"/>
        <end position="893"/>
    </location>
</feature>
<protein>
    <submittedName>
        <fullName evidence="9">Vps54-domain-containing protein</fullName>
    </submittedName>
</protein>
<proteinExistence type="inferred from homology"/>
<feature type="compositionally biased region" description="Polar residues" evidence="7">
    <location>
        <begin position="349"/>
        <end position="359"/>
    </location>
</feature>
<gene>
    <name evidence="9" type="ORF">WOLCODRAFT_66628</name>
</gene>
<reference evidence="9 10" key="1">
    <citation type="journal article" date="2012" name="Science">
        <title>The Paleozoic origin of enzymatic lignin decomposition reconstructed from 31 fungal genomes.</title>
        <authorList>
            <person name="Floudas D."/>
            <person name="Binder M."/>
            <person name="Riley R."/>
            <person name="Barry K."/>
            <person name="Blanchette R.A."/>
            <person name="Henrissat B."/>
            <person name="Martinez A.T."/>
            <person name="Otillar R."/>
            <person name="Spatafora J.W."/>
            <person name="Yadav J.S."/>
            <person name="Aerts A."/>
            <person name="Benoit I."/>
            <person name="Boyd A."/>
            <person name="Carlson A."/>
            <person name="Copeland A."/>
            <person name="Coutinho P.M."/>
            <person name="de Vries R.P."/>
            <person name="Ferreira P."/>
            <person name="Findley K."/>
            <person name="Foster B."/>
            <person name="Gaskell J."/>
            <person name="Glotzer D."/>
            <person name="Gorecki P."/>
            <person name="Heitman J."/>
            <person name="Hesse C."/>
            <person name="Hori C."/>
            <person name="Igarashi K."/>
            <person name="Jurgens J.A."/>
            <person name="Kallen N."/>
            <person name="Kersten P."/>
            <person name="Kohler A."/>
            <person name="Kuees U."/>
            <person name="Kumar T.K.A."/>
            <person name="Kuo A."/>
            <person name="LaButti K."/>
            <person name="Larrondo L.F."/>
            <person name="Lindquist E."/>
            <person name="Ling A."/>
            <person name="Lombard V."/>
            <person name="Lucas S."/>
            <person name="Lundell T."/>
            <person name="Martin R."/>
            <person name="McLaughlin D.J."/>
            <person name="Morgenstern I."/>
            <person name="Morin E."/>
            <person name="Murat C."/>
            <person name="Nagy L.G."/>
            <person name="Nolan M."/>
            <person name="Ohm R.A."/>
            <person name="Patyshakuliyeva A."/>
            <person name="Rokas A."/>
            <person name="Ruiz-Duenas F.J."/>
            <person name="Sabat G."/>
            <person name="Salamov A."/>
            <person name="Samejima M."/>
            <person name="Schmutz J."/>
            <person name="Slot J.C."/>
            <person name="St John F."/>
            <person name="Stenlid J."/>
            <person name="Sun H."/>
            <person name="Sun S."/>
            <person name="Syed K."/>
            <person name="Tsang A."/>
            <person name="Wiebenga A."/>
            <person name="Young D."/>
            <person name="Pisabarro A."/>
            <person name="Eastwood D.C."/>
            <person name="Martin F."/>
            <person name="Cullen D."/>
            <person name="Grigoriev I.V."/>
            <person name="Hibbett D.S."/>
        </authorList>
    </citation>
    <scope>NUCLEOTIDE SEQUENCE [LARGE SCALE GENOMIC DNA]</scope>
    <source>
        <strain evidence="9 10">MD-104</strain>
    </source>
</reference>
<dbReference type="Gene3D" id="6.10.250.860">
    <property type="match status" value="1"/>
</dbReference>
<feature type="compositionally biased region" description="Pro residues" evidence="7">
    <location>
        <begin position="378"/>
        <end position="398"/>
    </location>
</feature>
<dbReference type="GO" id="GO:0000938">
    <property type="term" value="C:GARP complex"/>
    <property type="evidence" value="ECO:0007669"/>
    <property type="project" value="InterPro"/>
</dbReference>
<comment type="subcellular location">
    <subcellularLocation>
        <location evidence="1">Golgi apparatus</location>
        <location evidence="1">trans-Golgi network</location>
    </subcellularLocation>
</comment>
<keyword evidence="6" id="KW-0175">Coiled coil</keyword>
<dbReference type="PANTHER" id="PTHR12965">
    <property type="entry name" value="VACUOLAR PROTEIN SORTING 54"/>
    <property type="match status" value="1"/>
</dbReference>
<dbReference type="EMBL" id="KB467942">
    <property type="protein sequence ID" value="PCH37766.1"/>
    <property type="molecule type" value="Genomic_DNA"/>
</dbReference>
<dbReference type="AlphaFoldDB" id="A0A2H3J6B9"/>
<dbReference type="PANTHER" id="PTHR12965:SF0">
    <property type="entry name" value="VACUOLAR PROTEIN SORTING-ASSOCIATED PROTEIN 54"/>
    <property type="match status" value="1"/>
</dbReference>
<evidence type="ECO:0000256" key="1">
    <source>
        <dbReference type="ARBA" id="ARBA00004601"/>
    </source>
</evidence>
<evidence type="ECO:0000256" key="7">
    <source>
        <dbReference type="SAM" id="MobiDB-lite"/>
    </source>
</evidence>
<dbReference type="OrthoDB" id="10259024at2759"/>
<feature type="compositionally biased region" description="Pro residues" evidence="7">
    <location>
        <begin position="722"/>
        <end position="737"/>
    </location>
</feature>
<dbReference type="GO" id="GO:0042147">
    <property type="term" value="P:retrograde transport, endosome to Golgi"/>
    <property type="evidence" value="ECO:0007669"/>
    <property type="project" value="InterPro"/>
</dbReference>
<dbReference type="GO" id="GO:0015031">
    <property type="term" value="P:protein transport"/>
    <property type="evidence" value="ECO:0007669"/>
    <property type="project" value="UniProtKB-KW"/>
</dbReference>
<feature type="region of interest" description="Disordered" evidence="7">
    <location>
        <begin position="714"/>
        <end position="755"/>
    </location>
</feature>
<sequence>MSDNTSTPSRPASPVGELPSFTNARPYRFTWDPASRKPGPGSVSGTTEGRGDYFADATQFNLYESSSSSLHLGALPSDWSSSKHGFHAISTVVNSPHKRSAPPKAHSSLPAVPPAELPRVRRKDFDAYLNSVGPEWERFQKNAEQGREGAAQIPPTPIPTAGFDLSEIPRTPRLPPGRELPALDSVPAVFFEQDFNLGDIRTFSAVTGQDALSDVPMTDPFAPPLLETLSHHADTIEQHLVREISVRSTSFFAALSNLQDLQTESEQCLDRISKLRGLLKEVDEKGARHGLEIVRKEYRLRNLDAVREGMRVVGGVVEMTGVAKSLVAAGQWGEALNVIDELDRLWESGASSDSTTDKLQTAPPAAMPSRDGARSPLPTVPESPPESPKIPPTHIPPKPTISVPLSSLNAFSALPTRLRDLTIEITSSLTSEFVNVLRLDLAERVDADPNEARKQDSDVFLKDRVRPVLQCLVRTKGVRDATVSWREVVMAEVRSMLRRRIPVSDMDDNDAKSSGSNLVNELRSMDYSAFMELARMMYSSLLRCILGLHRQSAVIVEVLENVRSPKAAVDITALQEELSGILSSAAELAHARASKVIALRAEQHAALDLQRFSGLFNESWNFVIESEKICRRMIVGLRGTIVSQAKSFLQTFHQGQVTQSAKLVEDEQWNAAEVAPSVQHIVDMLVDASISDPPELLLDRTALLSASPASPVPASPLLSPNNVPPPHRPSSPLPSPAFPQNQRQTPRRSATGPSKHLRIEDRSYFAVSATLEVLVLLADYLKIIMNLEMLTTETMSRVIELLKAFNSRTCQVVLGAGAMRSAGLKNITARHLALASQSLSIIISLIPYVRETFRRHLSQKQAVMLVEFDKLKRDYQEHQNEIHAKLIAIMGDRLSAHIKSLQVSVPAFVQAAPLLRVRCDGC</sequence>
<dbReference type="Pfam" id="PF07928">
    <property type="entry name" value="Vps54"/>
    <property type="match status" value="1"/>
</dbReference>
<dbReference type="GO" id="GO:0005829">
    <property type="term" value="C:cytosol"/>
    <property type="evidence" value="ECO:0007669"/>
    <property type="project" value="GOC"/>
</dbReference>
<dbReference type="STRING" id="742152.A0A2H3J6B9"/>
<keyword evidence="5" id="KW-0333">Golgi apparatus</keyword>
<evidence type="ECO:0000256" key="6">
    <source>
        <dbReference type="ARBA" id="ARBA00023054"/>
    </source>
</evidence>
<evidence type="ECO:0000256" key="3">
    <source>
        <dbReference type="ARBA" id="ARBA00022448"/>
    </source>
</evidence>
<evidence type="ECO:0000256" key="4">
    <source>
        <dbReference type="ARBA" id="ARBA00022927"/>
    </source>
</evidence>
<feature type="compositionally biased region" description="Polar residues" evidence="7">
    <location>
        <begin position="738"/>
        <end position="752"/>
    </location>
</feature>
<dbReference type="InterPro" id="IPR012501">
    <property type="entry name" value="Vps54_C"/>
</dbReference>
<evidence type="ECO:0000259" key="8">
    <source>
        <dbReference type="Pfam" id="PF07928"/>
    </source>
</evidence>
<dbReference type="InterPro" id="IPR039745">
    <property type="entry name" value="Vps54"/>
</dbReference>
<feature type="region of interest" description="Disordered" evidence="7">
    <location>
        <begin position="1"/>
        <end position="50"/>
    </location>
</feature>
<organism evidence="9 10">
    <name type="scientific">Wolfiporia cocos (strain MD-104)</name>
    <name type="common">Brown rot fungus</name>
    <dbReference type="NCBI Taxonomy" id="742152"/>
    <lineage>
        <taxon>Eukaryota</taxon>
        <taxon>Fungi</taxon>
        <taxon>Dikarya</taxon>
        <taxon>Basidiomycota</taxon>
        <taxon>Agaricomycotina</taxon>
        <taxon>Agaricomycetes</taxon>
        <taxon>Polyporales</taxon>
        <taxon>Phaeolaceae</taxon>
        <taxon>Wolfiporia</taxon>
    </lineage>
</organism>
<dbReference type="GO" id="GO:0006896">
    <property type="term" value="P:Golgi to vacuole transport"/>
    <property type="evidence" value="ECO:0007669"/>
    <property type="project" value="TreeGrafter"/>
</dbReference>
<name>A0A2H3J6B9_WOLCO</name>
<accession>A0A2H3J6B9</accession>